<gene>
    <name evidence="1" type="ORF">Lgee_1950</name>
</gene>
<dbReference type="Proteomes" id="UP000054785">
    <property type="component" value="Unassembled WGS sequence"/>
</dbReference>
<evidence type="ECO:0000313" key="1">
    <source>
        <dbReference type="EMBL" id="KTC97289.1"/>
    </source>
</evidence>
<dbReference type="EMBL" id="LNYC01000072">
    <property type="protein sequence ID" value="KTC97289.1"/>
    <property type="molecule type" value="Genomic_DNA"/>
</dbReference>
<comment type="caution">
    <text evidence="1">The sequence shown here is derived from an EMBL/GenBank/DDBJ whole genome shotgun (WGS) entry which is preliminary data.</text>
</comment>
<dbReference type="PATRIC" id="fig|45065.4.peg.2116"/>
<organism evidence="1 2">
    <name type="scientific">Legionella geestiana</name>
    <dbReference type="NCBI Taxonomy" id="45065"/>
    <lineage>
        <taxon>Bacteria</taxon>
        <taxon>Pseudomonadati</taxon>
        <taxon>Pseudomonadota</taxon>
        <taxon>Gammaproteobacteria</taxon>
        <taxon>Legionellales</taxon>
        <taxon>Legionellaceae</taxon>
        <taxon>Legionella</taxon>
    </lineage>
</organism>
<dbReference type="RefSeq" id="WP_028385610.1">
    <property type="nucleotide sequence ID" value="NZ_CAAAHN010000002.1"/>
</dbReference>
<evidence type="ECO:0000313" key="2">
    <source>
        <dbReference type="Proteomes" id="UP000054785"/>
    </source>
</evidence>
<proteinExistence type="predicted"/>
<name>A0A0W0TNZ8_9GAMM</name>
<sequence>MAASREDIEKVRHSPSSSIKIMWEGQKAYRGAHVGSIDIYLGSKCIHTVDLTKMPEKTSQPVACRLQSERKSFDCMTFNSLTDINSLTLKAVLFRPSRQHFSILHRGGQREDIYSSRREDYTIPCNTLEHLNPGRHYNLYIRCVTESFLSAEIVEVGPGYDLALPLTKALGEIFGQSVTNKLQEISKKASGFFLLPYDFENKINSAFTENLYTMLCNMERDLFELLCKSTDDNTELLKQLLSSKDSDSLLHNLFKGVFFQSISNAPQELIQLKVKEICTQWMEKTSSDSALTL</sequence>
<dbReference type="AlphaFoldDB" id="A0A0W0TNZ8"/>
<protein>
    <submittedName>
        <fullName evidence="1">Uncharacterized protein</fullName>
    </submittedName>
</protein>
<keyword evidence="2" id="KW-1185">Reference proteome</keyword>
<reference evidence="1 2" key="1">
    <citation type="submission" date="2015-11" db="EMBL/GenBank/DDBJ databases">
        <title>Genomic analysis of 38 Legionella species identifies large and diverse effector repertoires.</title>
        <authorList>
            <person name="Burstein D."/>
            <person name="Amaro F."/>
            <person name="Zusman T."/>
            <person name="Lifshitz Z."/>
            <person name="Cohen O."/>
            <person name="Gilbert J.A."/>
            <person name="Pupko T."/>
            <person name="Shuman H.A."/>
            <person name="Segal G."/>
        </authorList>
    </citation>
    <scope>NUCLEOTIDE SEQUENCE [LARGE SCALE GENOMIC DNA]</scope>
    <source>
        <strain evidence="1 2">ATCC 49504</strain>
    </source>
</reference>
<accession>A0A0W0TNZ8</accession>